<dbReference type="InterPro" id="IPR008971">
    <property type="entry name" value="HSP40/DnaJ_pept-bd"/>
</dbReference>
<dbReference type="GO" id="GO:0006413">
    <property type="term" value="P:translational initiation"/>
    <property type="evidence" value="ECO:0007669"/>
    <property type="project" value="TreeGrafter"/>
</dbReference>
<name>A0A5C3L3B7_COPMA</name>
<keyword evidence="5" id="KW-1185">Reference proteome</keyword>
<proteinExistence type="predicted"/>
<dbReference type="CDD" id="cd10747">
    <property type="entry name" value="DnaJ_C"/>
    <property type="match status" value="1"/>
</dbReference>
<dbReference type="OrthoDB" id="10250354at2759"/>
<dbReference type="SUPFAM" id="SSF46565">
    <property type="entry name" value="Chaperone J-domain"/>
    <property type="match status" value="1"/>
</dbReference>
<dbReference type="PRINTS" id="PR00625">
    <property type="entry name" value="JDOMAIN"/>
</dbReference>
<dbReference type="SUPFAM" id="SSF49493">
    <property type="entry name" value="HSP40/DnaJ peptide-binding domain"/>
    <property type="match status" value="2"/>
</dbReference>
<dbReference type="FunFam" id="2.60.260.20:FF:000013">
    <property type="entry name" value="DnaJ subfamily B member 11"/>
    <property type="match status" value="1"/>
</dbReference>
<gene>
    <name evidence="4" type="ORF">FA15DRAFT_666343</name>
</gene>
<evidence type="ECO:0000313" key="4">
    <source>
        <dbReference type="EMBL" id="TFK27494.1"/>
    </source>
</evidence>
<dbReference type="Proteomes" id="UP000307440">
    <property type="component" value="Unassembled WGS sequence"/>
</dbReference>
<keyword evidence="1" id="KW-0143">Chaperone</keyword>
<dbReference type="InterPro" id="IPR051339">
    <property type="entry name" value="DnaJ_subfamily_B"/>
</dbReference>
<feature type="region of interest" description="Disordered" evidence="2">
    <location>
        <begin position="40"/>
        <end position="63"/>
    </location>
</feature>
<protein>
    <submittedName>
        <fullName evidence="4">DnaJ-domain-containing protein</fullName>
    </submittedName>
</protein>
<evidence type="ECO:0000259" key="3">
    <source>
        <dbReference type="PROSITE" id="PS50076"/>
    </source>
</evidence>
<dbReference type="GO" id="GO:0005829">
    <property type="term" value="C:cytosol"/>
    <property type="evidence" value="ECO:0007669"/>
    <property type="project" value="TreeGrafter"/>
</dbReference>
<feature type="region of interest" description="Disordered" evidence="2">
    <location>
        <begin position="150"/>
        <end position="185"/>
    </location>
</feature>
<evidence type="ECO:0000256" key="2">
    <source>
        <dbReference type="SAM" id="MobiDB-lite"/>
    </source>
</evidence>
<dbReference type="Gene3D" id="1.10.287.110">
    <property type="entry name" value="DnaJ domain"/>
    <property type="match status" value="1"/>
</dbReference>
<evidence type="ECO:0000256" key="1">
    <source>
        <dbReference type="ARBA" id="ARBA00023186"/>
    </source>
</evidence>
<dbReference type="PANTHER" id="PTHR24078:SF553">
    <property type="entry name" value="DNAJ HOMOLOG SUBFAMILY B MEMBER 5"/>
    <property type="match status" value="1"/>
</dbReference>
<dbReference type="Pfam" id="PF01556">
    <property type="entry name" value="DnaJ_C"/>
    <property type="match status" value="1"/>
</dbReference>
<evidence type="ECO:0000313" key="5">
    <source>
        <dbReference type="Proteomes" id="UP000307440"/>
    </source>
</evidence>
<feature type="compositionally biased region" description="Low complexity" evidence="2">
    <location>
        <begin position="78"/>
        <end position="93"/>
    </location>
</feature>
<sequence length="364" mass="38974">MKWHPDRNNGSEEATKKFKEVSEAFEVLSDKQKRTIYDQLGEEGLKGGGAPPRGAGASEGFTYDPNFNPFGGMGGGTTFSFSSNGPSPFGSGFKTQGGPSSGAGSNPFFPAGGSGFKPSDPSKIFESMFGGPFMFGSGARSGGRADFGGFDVDDDMGMPGGNSGSVPRARGRPKRSHSPEKHAEVTKPLKVSLEELYSGTDKRLKIGRKLLNGQTEEKVLEIKVHPGWKSGTKIRFPEAGNEMPSGESQDLVFIVEEKAHAHMKREGNDLITHVEIPLVEALTGPNVGAPHKKIVTQLDGRKIQVAAPLGIVKPGMETIVSGEGMPVRKDGQIRRKGDLIVKWDVIFPERLSPAQKEGLRKVLA</sequence>
<dbReference type="PANTHER" id="PTHR24078">
    <property type="entry name" value="DNAJ HOMOLOG SUBFAMILY C MEMBER"/>
    <property type="match status" value="1"/>
</dbReference>
<feature type="domain" description="J" evidence="3">
    <location>
        <begin position="1"/>
        <end position="41"/>
    </location>
</feature>
<dbReference type="PROSITE" id="PS50076">
    <property type="entry name" value="DNAJ_2"/>
    <property type="match status" value="1"/>
</dbReference>
<dbReference type="PROSITE" id="PS00636">
    <property type="entry name" value="DNAJ_1"/>
    <property type="match status" value="1"/>
</dbReference>
<dbReference type="FunFam" id="2.60.260.20:FF:000015">
    <property type="entry name" value="Heat shock protein 40"/>
    <property type="match status" value="1"/>
</dbReference>
<accession>A0A5C3L3B7</accession>
<dbReference type="GO" id="GO:0051082">
    <property type="term" value="F:unfolded protein binding"/>
    <property type="evidence" value="ECO:0007669"/>
    <property type="project" value="InterPro"/>
</dbReference>
<feature type="region of interest" description="Disordered" evidence="2">
    <location>
        <begin position="78"/>
        <end position="117"/>
    </location>
</feature>
<dbReference type="InterPro" id="IPR036869">
    <property type="entry name" value="J_dom_sf"/>
</dbReference>
<dbReference type="EMBL" id="ML210164">
    <property type="protein sequence ID" value="TFK27494.1"/>
    <property type="molecule type" value="Genomic_DNA"/>
</dbReference>
<dbReference type="InterPro" id="IPR001623">
    <property type="entry name" value="DnaJ_domain"/>
</dbReference>
<organism evidence="4 5">
    <name type="scientific">Coprinopsis marcescibilis</name>
    <name type="common">Agaric fungus</name>
    <name type="synonym">Psathyrella marcescibilis</name>
    <dbReference type="NCBI Taxonomy" id="230819"/>
    <lineage>
        <taxon>Eukaryota</taxon>
        <taxon>Fungi</taxon>
        <taxon>Dikarya</taxon>
        <taxon>Basidiomycota</taxon>
        <taxon>Agaricomycotina</taxon>
        <taxon>Agaricomycetes</taxon>
        <taxon>Agaricomycetidae</taxon>
        <taxon>Agaricales</taxon>
        <taxon>Agaricineae</taxon>
        <taxon>Psathyrellaceae</taxon>
        <taxon>Coprinopsis</taxon>
    </lineage>
</organism>
<dbReference type="STRING" id="230819.A0A5C3L3B7"/>
<dbReference type="GO" id="GO:0051087">
    <property type="term" value="F:protein-folding chaperone binding"/>
    <property type="evidence" value="ECO:0007669"/>
    <property type="project" value="TreeGrafter"/>
</dbReference>
<dbReference type="Gene3D" id="2.60.260.20">
    <property type="entry name" value="Urease metallochaperone UreE, N-terminal domain"/>
    <property type="match status" value="2"/>
</dbReference>
<dbReference type="InterPro" id="IPR018253">
    <property type="entry name" value="DnaJ_domain_CS"/>
</dbReference>
<dbReference type="CDD" id="cd06257">
    <property type="entry name" value="DnaJ"/>
    <property type="match status" value="1"/>
</dbReference>
<dbReference type="GO" id="GO:0006457">
    <property type="term" value="P:protein folding"/>
    <property type="evidence" value="ECO:0007669"/>
    <property type="project" value="InterPro"/>
</dbReference>
<dbReference type="AlphaFoldDB" id="A0A5C3L3B7"/>
<dbReference type="InterPro" id="IPR002939">
    <property type="entry name" value="DnaJ_C"/>
</dbReference>
<reference evidence="4 5" key="1">
    <citation type="journal article" date="2019" name="Nat. Ecol. Evol.">
        <title>Megaphylogeny resolves global patterns of mushroom evolution.</title>
        <authorList>
            <person name="Varga T."/>
            <person name="Krizsan K."/>
            <person name="Foldi C."/>
            <person name="Dima B."/>
            <person name="Sanchez-Garcia M."/>
            <person name="Sanchez-Ramirez S."/>
            <person name="Szollosi G.J."/>
            <person name="Szarkandi J.G."/>
            <person name="Papp V."/>
            <person name="Albert L."/>
            <person name="Andreopoulos W."/>
            <person name="Angelini C."/>
            <person name="Antonin V."/>
            <person name="Barry K.W."/>
            <person name="Bougher N.L."/>
            <person name="Buchanan P."/>
            <person name="Buyck B."/>
            <person name="Bense V."/>
            <person name="Catcheside P."/>
            <person name="Chovatia M."/>
            <person name="Cooper J."/>
            <person name="Damon W."/>
            <person name="Desjardin D."/>
            <person name="Finy P."/>
            <person name="Geml J."/>
            <person name="Haridas S."/>
            <person name="Hughes K."/>
            <person name="Justo A."/>
            <person name="Karasinski D."/>
            <person name="Kautmanova I."/>
            <person name="Kiss B."/>
            <person name="Kocsube S."/>
            <person name="Kotiranta H."/>
            <person name="LaButti K.M."/>
            <person name="Lechner B.E."/>
            <person name="Liimatainen K."/>
            <person name="Lipzen A."/>
            <person name="Lukacs Z."/>
            <person name="Mihaltcheva S."/>
            <person name="Morgado L.N."/>
            <person name="Niskanen T."/>
            <person name="Noordeloos M.E."/>
            <person name="Ohm R.A."/>
            <person name="Ortiz-Santana B."/>
            <person name="Ovrebo C."/>
            <person name="Racz N."/>
            <person name="Riley R."/>
            <person name="Savchenko A."/>
            <person name="Shiryaev A."/>
            <person name="Soop K."/>
            <person name="Spirin V."/>
            <person name="Szebenyi C."/>
            <person name="Tomsovsky M."/>
            <person name="Tulloss R.E."/>
            <person name="Uehling J."/>
            <person name="Grigoriev I.V."/>
            <person name="Vagvolgyi C."/>
            <person name="Papp T."/>
            <person name="Martin F.M."/>
            <person name="Miettinen O."/>
            <person name="Hibbett D.S."/>
            <person name="Nagy L.G."/>
        </authorList>
    </citation>
    <scope>NUCLEOTIDE SEQUENCE [LARGE SCALE GENOMIC DNA]</scope>
    <source>
        <strain evidence="4 5">CBS 121175</strain>
    </source>
</reference>
<dbReference type="Pfam" id="PF00226">
    <property type="entry name" value="DnaJ"/>
    <property type="match status" value="1"/>
</dbReference>